<dbReference type="InterPro" id="IPR011047">
    <property type="entry name" value="Quinoprotein_ADH-like_sf"/>
</dbReference>
<dbReference type="Proteomes" id="UP000238348">
    <property type="component" value="Chromosome"/>
</dbReference>
<dbReference type="Gene3D" id="2.80.10.50">
    <property type="match status" value="1"/>
</dbReference>
<dbReference type="AlphaFoldDB" id="A0A2L0F620"/>
<reference evidence="1 2" key="1">
    <citation type="submission" date="2015-09" db="EMBL/GenBank/DDBJ databases">
        <title>Sorangium comparison.</title>
        <authorList>
            <person name="Zaburannyi N."/>
            <person name="Bunk B."/>
            <person name="Overmann J."/>
            <person name="Mueller R."/>
        </authorList>
    </citation>
    <scope>NUCLEOTIDE SEQUENCE [LARGE SCALE GENOMIC DNA]</scope>
    <source>
        <strain evidence="1 2">So ce26</strain>
    </source>
</reference>
<name>A0A2L0F620_SORCE</name>
<dbReference type="PANTHER" id="PTHR42754:SF1">
    <property type="entry name" value="LIPOPROTEIN"/>
    <property type="match status" value="1"/>
</dbReference>
<proteinExistence type="predicted"/>
<sequence length="486" mass="50657">MGNASCGQVLGLDEFEDCDAESCSGAVWAKSFGSQEFAYPESARLDSEGNIFISGTFRGTVDFGGPPLISSYMAFFLAKLEPDGSYAFSRQLSVDEHDGAFQPRLAVLPDDSVVLTGRYQNSIDLGDEEPLTAPSPDGRASFVARFSPDGELRWQRDLFTGTGRVFALDAAATPDGDVVLVGSFEREVNLGSSTLTTAAKDAFIVRLDGETGDEQWSLQLGNPEDTMTTTTIEATAVATDPDGNIIVGGRFTGSIGFGFGGGFAESPSGAGAFVLKLVSTGDRDWTSLLQGEGHAWVSDIDVDARGDVLVGGALAGAIRITTPNVPGAQQTSGMPDSDLLLVKLSSAGSHLWSLKFGDDSPQLETEDGVAVILGPRVAFDNAGEIVLGASVAGGVDFGGGMLGGRGDPDWTVAKLSARGEHLWSRRFGDPAALQAIISVDAEPETNELVVVGLNDGLLDFGSGIKIGEGGETSVVVAKIDLERVGR</sequence>
<organism evidence="1 2">
    <name type="scientific">Sorangium cellulosum</name>
    <name type="common">Polyangium cellulosum</name>
    <dbReference type="NCBI Taxonomy" id="56"/>
    <lineage>
        <taxon>Bacteria</taxon>
        <taxon>Pseudomonadati</taxon>
        <taxon>Myxococcota</taxon>
        <taxon>Polyangia</taxon>
        <taxon>Polyangiales</taxon>
        <taxon>Polyangiaceae</taxon>
        <taxon>Sorangium</taxon>
    </lineage>
</organism>
<dbReference type="SUPFAM" id="SSF50998">
    <property type="entry name" value="Quinoprotein alcohol dehydrogenase-like"/>
    <property type="match status" value="1"/>
</dbReference>
<gene>
    <name evidence="1" type="ORF">SOCE26_085450</name>
</gene>
<accession>A0A2L0F620</accession>
<evidence type="ECO:0000313" key="1">
    <source>
        <dbReference type="EMBL" id="AUX47034.1"/>
    </source>
</evidence>
<dbReference type="EMBL" id="CP012673">
    <property type="protein sequence ID" value="AUX47034.1"/>
    <property type="molecule type" value="Genomic_DNA"/>
</dbReference>
<dbReference type="PANTHER" id="PTHR42754">
    <property type="entry name" value="ENDOGLUCANASE"/>
    <property type="match status" value="1"/>
</dbReference>
<protein>
    <submittedName>
        <fullName evidence="1">Uncharacterized protein</fullName>
    </submittedName>
</protein>
<evidence type="ECO:0000313" key="2">
    <source>
        <dbReference type="Proteomes" id="UP000238348"/>
    </source>
</evidence>